<gene>
    <name evidence="2" type="ORF">C8F04DRAFT_191595</name>
</gene>
<accession>A0AAD6S9G3</accession>
<evidence type="ECO:0000313" key="2">
    <source>
        <dbReference type="EMBL" id="KAJ7023102.1"/>
    </source>
</evidence>
<feature type="region of interest" description="Disordered" evidence="1">
    <location>
        <begin position="248"/>
        <end position="327"/>
    </location>
</feature>
<organism evidence="2 3">
    <name type="scientific">Mycena alexandri</name>
    <dbReference type="NCBI Taxonomy" id="1745969"/>
    <lineage>
        <taxon>Eukaryota</taxon>
        <taxon>Fungi</taxon>
        <taxon>Dikarya</taxon>
        <taxon>Basidiomycota</taxon>
        <taxon>Agaricomycotina</taxon>
        <taxon>Agaricomycetes</taxon>
        <taxon>Agaricomycetidae</taxon>
        <taxon>Agaricales</taxon>
        <taxon>Marasmiineae</taxon>
        <taxon>Mycenaceae</taxon>
        <taxon>Mycena</taxon>
    </lineage>
</organism>
<feature type="compositionally biased region" description="Polar residues" evidence="1">
    <location>
        <begin position="285"/>
        <end position="295"/>
    </location>
</feature>
<sequence length="327" mass="34973">MGCRLARRRNTSLLSSRHLPALILSLPRALAGTCLFLTHQPTPGRISTTSRLTCCSGRPACSPLRRRRDYFRALGGIGMDYVEGARGARRLSHPYRTGARSLGRTFSRVRPRTSCSRACTSPPPGHAPVLKVLAPTSPPPTRARASFTPASRARDLFVSEARRGAGVNGKAGMGMGAEREREGDERVGGNGGARTKGREGRPKDGEGRSAGTRARVTNGWVGMELRGRRQGKGTCTCGRTTGDGPQVRARGCEGEGGDADAEGGGDRGGERGGRRMGMGMEWRSQRASPCSSSMRPRSFGHLAAPRLPRVRPSRAPPHAVRGLSIEW</sequence>
<evidence type="ECO:0000256" key="1">
    <source>
        <dbReference type="SAM" id="MobiDB-lite"/>
    </source>
</evidence>
<evidence type="ECO:0000313" key="3">
    <source>
        <dbReference type="Proteomes" id="UP001218188"/>
    </source>
</evidence>
<feature type="compositionally biased region" description="Basic and acidic residues" evidence="1">
    <location>
        <begin position="264"/>
        <end position="273"/>
    </location>
</feature>
<dbReference type="AlphaFoldDB" id="A0AAD6S9G3"/>
<proteinExistence type="predicted"/>
<feature type="compositionally biased region" description="Basic and acidic residues" evidence="1">
    <location>
        <begin position="196"/>
        <end position="207"/>
    </location>
</feature>
<feature type="region of interest" description="Disordered" evidence="1">
    <location>
        <begin position="167"/>
        <end position="213"/>
    </location>
</feature>
<dbReference type="Proteomes" id="UP001218188">
    <property type="component" value="Unassembled WGS sequence"/>
</dbReference>
<keyword evidence="3" id="KW-1185">Reference proteome</keyword>
<feature type="compositionally biased region" description="Basic and acidic residues" evidence="1">
    <location>
        <begin position="177"/>
        <end position="187"/>
    </location>
</feature>
<reference evidence="2" key="1">
    <citation type="submission" date="2023-03" db="EMBL/GenBank/DDBJ databases">
        <title>Massive genome expansion in bonnet fungi (Mycena s.s.) driven by repeated elements and novel gene families across ecological guilds.</title>
        <authorList>
            <consortium name="Lawrence Berkeley National Laboratory"/>
            <person name="Harder C.B."/>
            <person name="Miyauchi S."/>
            <person name="Viragh M."/>
            <person name="Kuo A."/>
            <person name="Thoen E."/>
            <person name="Andreopoulos B."/>
            <person name="Lu D."/>
            <person name="Skrede I."/>
            <person name="Drula E."/>
            <person name="Henrissat B."/>
            <person name="Morin E."/>
            <person name="Kohler A."/>
            <person name="Barry K."/>
            <person name="LaButti K."/>
            <person name="Morin E."/>
            <person name="Salamov A."/>
            <person name="Lipzen A."/>
            <person name="Mereny Z."/>
            <person name="Hegedus B."/>
            <person name="Baldrian P."/>
            <person name="Stursova M."/>
            <person name="Weitz H."/>
            <person name="Taylor A."/>
            <person name="Grigoriev I.V."/>
            <person name="Nagy L.G."/>
            <person name="Martin F."/>
            <person name="Kauserud H."/>
        </authorList>
    </citation>
    <scope>NUCLEOTIDE SEQUENCE</scope>
    <source>
        <strain evidence="2">CBHHK200</strain>
    </source>
</reference>
<protein>
    <submittedName>
        <fullName evidence="2">Uncharacterized protein</fullName>
    </submittedName>
</protein>
<dbReference type="EMBL" id="JARJCM010000194">
    <property type="protein sequence ID" value="KAJ7023102.1"/>
    <property type="molecule type" value="Genomic_DNA"/>
</dbReference>
<name>A0AAD6S9G3_9AGAR</name>
<comment type="caution">
    <text evidence="2">The sequence shown here is derived from an EMBL/GenBank/DDBJ whole genome shotgun (WGS) entry which is preliminary data.</text>
</comment>